<evidence type="ECO:0000256" key="3">
    <source>
        <dbReference type="ARBA" id="ARBA00022448"/>
    </source>
</evidence>
<dbReference type="Proteomes" id="UP000248798">
    <property type="component" value="Unassembled WGS sequence"/>
</dbReference>
<dbReference type="EMBL" id="CP036313">
    <property type="protein sequence ID" value="QBH15626.1"/>
    <property type="molecule type" value="Genomic_DNA"/>
</dbReference>
<evidence type="ECO:0000256" key="8">
    <source>
        <dbReference type="ARBA" id="ARBA00023136"/>
    </source>
</evidence>
<feature type="transmembrane region" description="Helical" evidence="11">
    <location>
        <begin position="5"/>
        <end position="26"/>
    </location>
</feature>
<evidence type="ECO:0000256" key="5">
    <source>
        <dbReference type="ARBA" id="ARBA00022519"/>
    </source>
</evidence>
<dbReference type="InterPro" id="IPR051789">
    <property type="entry name" value="Bact_Polyamine_Transport"/>
</dbReference>
<evidence type="ECO:0000256" key="11">
    <source>
        <dbReference type="RuleBase" id="RU363032"/>
    </source>
</evidence>
<evidence type="ECO:0000313" key="14">
    <source>
        <dbReference type="EMBL" id="RAM02875.1"/>
    </source>
</evidence>
<dbReference type="SUPFAM" id="SSF161098">
    <property type="entry name" value="MetI-like"/>
    <property type="match status" value="1"/>
</dbReference>
<organism evidence="14 15">
    <name type="scientific">Desulfobacter hydrogenophilus</name>
    <dbReference type="NCBI Taxonomy" id="2291"/>
    <lineage>
        <taxon>Bacteria</taxon>
        <taxon>Pseudomonadati</taxon>
        <taxon>Thermodesulfobacteriota</taxon>
        <taxon>Desulfobacteria</taxon>
        <taxon>Desulfobacterales</taxon>
        <taxon>Desulfobacteraceae</taxon>
        <taxon>Desulfobacter</taxon>
    </lineage>
</organism>
<reference evidence="14 15" key="1">
    <citation type="submission" date="2018-06" db="EMBL/GenBank/DDBJ databases">
        <title>Complete Genome Sequence of Desulfobacter hydrogenophilus (DSM3380).</title>
        <authorList>
            <person name="Marietou A."/>
            <person name="Schreiber L."/>
            <person name="Marshall I."/>
            <person name="Jorgensen B."/>
        </authorList>
    </citation>
    <scope>NUCLEOTIDE SEQUENCE [LARGE SCALE GENOMIC DNA]</scope>
    <source>
        <strain evidence="14 15">DSM 3380</strain>
    </source>
</reference>
<keyword evidence="4" id="KW-1003">Cell membrane</keyword>
<dbReference type="EMBL" id="QLNI01000010">
    <property type="protein sequence ID" value="RAM02875.1"/>
    <property type="molecule type" value="Genomic_DNA"/>
</dbReference>
<evidence type="ECO:0000313" key="16">
    <source>
        <dbReference type="Proteomes" id="UP000293902"/>
    </source>
</evidence>
<evidence type="ECO:0000256" key="6">
    <source>
        <dbReference type="ARBA" id="ARBA00022692"/>
    </source>
</evidence>
<feature type="transmembrane region" description="Helical" evidence="11">
    <location>
        <begin position="102"/>
        <end position="122"/>
    </location>
</feature>
<dbReference type="InterPro" id="IPR035906">
    <property type="entry name" value="MetI-like_sf"/>
</dbReference>
<dbReference type="Gene3D" id="1.10.3720.10">
    <property type="entry name" value="MetI-like"/>
    <property type="match status" value="1"/>
</dbReference>
<keyword evidence="7 11" id="KW-1133">Transmembrane helix</keyword>
<dbReference type="Proteomes" id="UP000293902">
    <property type="component" value="Chromosome"/>
</dbReference>
<gene>
    <name evidence="13" type="primary">potC</name>
    <name evidence="14" type="ORF">DO021_06340</name>
    <name evidence="13" type="ORF">EYB58_15720</name>
</gene>
<proteinExistence type="inferred from homology"/>
<dbReference type="GO" id="GO:0055085">
    <property type="term" value="P:transmembrane transport"/>
    <property type="evidence" value="ECO:0007669"/>
    <property type="project" value="InterPro"/>
</dbReference>
<feature type="domain" description="ABC transmembrane type-1" evidence="12">
    <location>
        <begin position="56"/>
        <end position="244"/>
    </location>
</feature>
<keyword evidence="8 11" id="KW-0472">Membrane</keyword>
<evidence type="ECO:0000313" key="13">
    <source>
        <dbReference type="EMBL" id="QBH15626.1"/>
    </source>
</evidence>
<evidence type="ECO:0000256" key="1">
    <source>
        <dbReference type="ARBA" id="ARBA00004429"/>
    </source>
</evidence>
<dbReference type="AlphaFoldDB" id="A0A328FIY3"/>
<dbReference type="GO" id="GO:0005886">
    <property type="term" value="C:plasma membrane"/>
    <property type="evidence" value="ECO:0007669"/>
    <property type="project" value="UniProtKB-SubCell"/>
</dbReference>
<comment type="subcellular location">
    <subcellularLocation>
        <location evidence="1">Cell inner membrane</location>
        <topology evidence="1">Multi-pass membrane protein</topology>
    </subcellularLocation>
    <subcellularLocation>
        <location evidence="11">Cell membrane</location>
        <topology evidence="11">Multi-pass membrane protein</topology>
    </subcellularLocation>
</comment>
<protein>
    <recommendedName>
        <fullName evidence="10">Spermidine/putrescine transport system permease protein PotC</fullName>
    </recommendedName>
</protein>
<name>A0A328FIY3_9BACT</name>
<evidence type="ECO:0000256" key="7">
    <source>
        <dbReference type="ARBA" id="ARBA00022989"/>
    </source>
</evidence>
<keyword evidence="5" id="KW-0997">Cell inner membrane</keyword>
<comment type="function">
    <text evidence="9">Required for the activity of the bacterial periplasmic transport system of putrescine and spermidine.</text>
</comment>
<dbReference type="PROSITE" id="PS50928">
    <property type="entry name" value="ABC_TM1"/>
    <property type="match status" value="1"/>
</dbReference>
<reference evidence="13 16" key="2">
    <citation type="submission" date="2019-02" db="EMBL/GenBank/DDBJ databases">
        <title>Complete genome sequence of Desulfobacter hydrogenophilus AcRS1.</title>
        <authorList>
            <person name="Marietou A."/>
            <person name="Lund M.B."/>
            <person name="Marshall I.P.G."/>
            <person name="Schreiber L."/>
            <person name="Jorgensen B."/>
        </authorList>
    </citation>
    <scope>NUCLEOTIDE SEQUENCE [LARGE SCALE GENOMIC DNA]</scope>
    <source>
        <strain evidence="13 16">AcRS1</strain>
    </source>
</reference>
<evidence type="ECO:0000256" key="4">
    <source>
        <dbReference type="ARBA" id="ARBA00022475"/>
    </source>
</evidence>
<dbReference type="CDD" id="cd06261">
    <property type="entry name" value="TM_PBP2"/>
    <property type="match status" value="1"/>
</dbReference>
<keyword evidence="6 11" id="KW-0812">Transmembrane</keyword>
<evidence type="ECO:0000259" key="12">
    <source>
        <dbReference type="PROSITE" id="PS50928"/>
    </source>
</evidence>
<comment type="similarity">
    <text evidence="2">Belongs to the binding-protein-dependent transport system permease family. CysTW subfamily.</text>
</comment>
<feature type="transmembrane region" description="Helical" evidence="11">
    <location>
        <begin position="60"/>
        <end position="81"/>
    </location>
</feature>
<dbReference type="InterPro" id="IPR000515">
    <property type="entry name" value="MetI-like"/>
</dbReference>
<evidence type="ECO:0000256" key="2">
    <source>
        <dbReference type="ARBA" id="ARBA00007069"/>
    </source>
</evidence>
<accession>A0A328FIY3</accession>
<dbReference type="PANTHER" id="PTHR43848">
    <property type="entry name" value="PUTRESCINE TRANSPORT SYSTEM PERMEASE PROTEIN POTI"/>
    <property type="match status" value="1"/>
</dbReference>
<keyword evidence="16" id="KW-1185">Reference proteome</keyword>
<sequence>MLRLFYFAGIFFYLYLPISVLIVNAFNLNKYGMKWDGFTFKWFTAMLENHSLMEAARHSVVIAVCAATLATMIGALAAIGLNRYRFFGRKIIQGTSMTLMMAPDIILAIAFLVLFIALGIGLGFWSLLFSHITFCLPFTIMTITGRLQDFDPNLLDAARDLGASEKNILARVILPMMRPALISSWLLAFTLSLDDVIISSFVTGPSYDVLPLKIFSMVKVGVKPEVNALAALLVLLSLALVIVSQLMLKEKKSHETLI</sequence>
<keyword evidence="3 11" id="KW-0813">Transport</keyword>
<dbReference type="Pfam" id="PF00528">
    <property type="entry name" value="BPD_transp_1"/>
    <property type="match status" value="1"/>
</dbReference>
<evidence type="ECO:0000256" key="10">
    <source>
        <dbReference type="ARBA" id="ARBA00039580"/>
    </source>
</evidence>
<dbReference type="PANTHER" id="PTHR43848:SF5">
    <property type="entry name" value="SPERMIDINE_PUTRESCINE TRANSPORT SYSTEM PERMEASE PROTEIN POTC"/>
    <property type="match status" value="1"/>
</dbReference>
<dbReference type="NCBIfam" id="NF007047">
    <property type="entry name" value="PRK09500.1"/>
    <property type="match status" value="1"/>
</dbReference>
<feature type="transmembrane region" description="Helical" evidence="11">
    <location>
        <begin position="226"/>
        <end position="248"/>
    </location>
</feature>
<evidence type="ECO:0000313" key="15">
    <source>
        <dbReference type="Proteomes" id="UP000248798"/>
    </source>
</evidence>
<evidence type="ECO:0000256" key="9">
    <source>
        <dbReference type="ARBA" id="ARBA00037216"/>
    </source>
</evidence>
<dbReference type="OrthoDB" id="9782004at2"/>